<keyword evidence="3" id="KW-1185">Reference proteome</keyword>
<evidence type="ECO:0000313" key="3">
    <source>
        <dbReference type="Proteomes" id="UP000629911"/>
    </source>
</evidence>
<sequence length="126" mass="13995">MIHSQSGRKKDGVSSPVRGGGAGRDRWSRVPQFIGSQKMGRQVPSCEIYLHVVLAERPWTYDARKVRPSGSSYHMYDRFGIIRAVRRLPGSPHIVHGHAPCDAQCLAESVTVSSVHHLQKPADSRL</sequence>
<name>A0ABQ2U7L4_9ACTN</name>
<evidence type="ECO:0008006" key="4">
    <source>
        <dbReference type="Google" id="ProtNLM"/>
    </source>
</evidence>
<evidence type="ECO:0000313" key="2">
    <source>
        <dbReference type="EMBL" id="GGT79014.1"/>
    </source>
</evidence>
<dbReference type="EMBL" id="BMTZ01000032">
    <property type="protein sequence ID" value="GGT79014.1"/>
    <property type="molecule type" value="Genomic_DNA"/>
</dbReference>
<evidence type="ECO:0000256" key="1">
    <source>
        <dbReference type="SAM" id="MobiDB-lite"/>
    </source>
</evidence>
<organism evidence="2 3">
    <name type="scientific">Streptomyces variabilis</name>
    <dbReference type="NCBI Taxonomy" id="67372"/>
    <lineage>
        <taxon>Bacteria</taxon>
        <taxon>Bacillati</taxon>
        <taxon>Actinomycetota</taxon>
        <taxon>Actinomycetes</taxon>
        <taxon>Kitasatosporales</taxon>
        <taxon>Streptomycetaceae</taxon>
        <taxon>Streptomyces</taxon>
        <taxon>Streptomyces griseoincarnatus group</taxon>
    </lineage>
</organism>
<reference evidence="3" key="1">
    <citation type="journal article" date="2019" name="Int. J. Syst. Evol. Microbiol.">
        <title>The Global Catalogue of Microorganisms (GCM) 10K type strain sequencing project: providing services to taxonomists for standard genome sequencing and annotation.</title>
        <authorList>
            <consortium name="The Broad Institute Genomics Platform"/>
            <consortium name="The Broad Institute Genome Sequencing Center for Infectious Disease"/>
            <person name="Wu L."/>
            <person name="Ma J."/>
        </authorList>
    </citation>
    <scope>NUCLEOTIDE SEQUENCE [LARGE SCALE GENOMIC DNA]</scope>
    <source>
        <strain evidence="3">JCM 4422</strain>
    </source>
</reference>
<gene>
    <name evidence="2" type="ORF">GCM10010287_61710</name>
</gene>
<accession>A0ABQ2U7L4</accession>
<protein>
    <recommendedName>
        <fullName evidence="4">Transposase</fullName>
    </recommendedName>
</protein>
<dbReference type="Proteomes" id="UP000629911">
    <property type="component" value="Unassembled WGS sequence"/>
</dbReference>
<feature type="region of interest" description="Disordered" evidence="1">
    <location>
        <begin position="1"/>
        <end position="29"/>
    </location>
</feature>
<comment type="caution">
    <text evidence="2">The sequence shown here is derived from an EMBL/GenBank/DDBJ whole genome shotgun (WGS) entry which is preliminary data.</text>
</comment>
<proteinExistence type="predicted"/>